<accession>A0A6N6NKX3</accession>
<dbReference type="OrthoDB" id="9814572at2"/>
<dbReference type="RefSeq" id="WP_158050449.1">
    <property type="nucleotide sequence ID" value="NZ_WAJR01000043.1"/>
</dbReference>
<organism evidence="1 2">
    <name type="scientific">Ellagibacter isourolithinifaciens</name>
    <dbReference type="NCBI Taxonomy" id="2137581"/>
    <lineage>
        <taxon>Bacteria</taxon>
        <taxon>Bacillati</taxon>
        <taxon>Actinomycetota</taxon>
        <taxon>Coriobacteriia</taxon>
        <taxon>Eggerthellales</taxon>
        <taxon>Eggerthellaceae</taxon>
        <taxon>Ellagibacter</taxon>
    </lineage>
</organism>
<reference evidence="1 2" key="1">
    <citation type="submission" date="2019-09" db="EMBL/GenBank/DDBJ databases">
        <title>Whole genome shotgun sequencing (WGS) of Ellagibacter isourolithinifaciens DSM 104140(T) and Adlercreutzia muris DSM 29508(T).</title>
        <authorList>
            <person name="Stoll D.A."/>
            <person name="Danylec N."/>
            <person name="Huch M."/>
        </authorList>
    </citation>
    <scope>NUCLEOTIDE SEQUENCE [LARGE SCALE GENOMIC DNA]</scope>
    <source>
        <strain evidence="1 2">DSM 104140</strain>
    </source>
</reference>
<dbReference type="Proteomes" id="UP000468668">
    <property type="component" value="Unassembled WGS sequence"/>
</dbReference>
<evidence type="ECO:0000313" key="2">
    <source>
        <dbReference type="Proteomes" id="UP000468668"/>
    </source>
</evidence>
<gene>
    <name evidence="1" type="ORF">F8C90_10420</name>
</gene>
<dbReference type="InterPro" id="IPR045425">
    <property type="entry name" value="DUF6508"/>
</dbReference>
<dbReference type="GeneID" id="98658819"/>
<dbReference type="Pfam" id="PF20118">
    <property type="entry name" value="DUF6508"/>
    <property type="match status" value="1"/>
</dbReference>
<dbReference type="EMBL" id="WAJR01000043">
    <property type="protein sequence ID" value="KAB1635675.1"/>
    <property type="molecule type" value="Genomic_DNA"/>
</dbReference>
<keyword evidence="2" id="KW-1185">Reference proteome</keyword>
<sequence length="85" mass="9659">MVHECVDDNEDLGVRDYRGVLDSYGLPDEESVLAANVSKCDGKCTLAMIVTIVRSDRFCEGLLLRYLGNGMMLKWMKRLKEIDDE</sequence>
<evidence type="ECO:0000313" key="1">
    <source>
        <dbReference type="EMBL" id="KAB1635675.1"/>
    </source>
</evidence>
<protein>
    <submittedName>
        <fullName evidence="1">Uncharacterized protein</fullName>
    </submittedName>
</protein>
<proteinExistence type="predicted"/>
<comment type="caution">
    <text evidence="1">The sequence shown here is derived from an EMBL/GenBank/DDBJ whole genome shotgun (WGS) entry which is preliminary data.</text>
</comment>
<dbReference type="AlphaFoldDB" id="A0A6N6NKX3"/>
<name>A0A6N6NKX3_9ACTN</name>